<accession>A0A6S6SBM7</accession>
<sequence>MPNTEANPVPISDNSEWLHVVAAVILNDSEDSVLLARRPKNK</sequence>
<name>A0A6S6SBM7_9GAMM</name>
<protein>
    <submittedName>
        <fullName evidence="1">Uncharacterized protein</fullName>
    </submittedName>
</protein>
<dbReference type="EMBL" id="CACVAV010000112">
    <property type="protein sequence ID" value="CAA6807283.1"/>
    <property type="molecule type" value="Genomic_DNA"/>
</dbReference>
<evidence type="ECO:0000313" key="1">
    <source>
        <dbReference type="EMBL" id="CAA6807283.1"/>
    </source>
</evidence>
<dbReference type="AlphaFoldDB" id="A0A6S6SBM7"/>
<reference evidence="1" key="1">
    <citation type="submission" date="2020-01" db="EMBL/GenBank/DDBJ databases">
        <authorList>
            <person name="Meier V. D."/>
            <person name="Meier V D."/>
        </authorList>
    </citation>
    <scope>NUCLEOTIDE SEQUENCE</scope>
    <source>
        <strain evidence="1">HLG_WM_MAG_08</strain>
    </source>
</reference>
<organism evidence="1">
    <name type="scientific">uncultured Thiotrichaceae bacterium</name>
    <dbReference type="NCBI Taxonomy" id="298394"/>
    <lineage>
        <taxon>Bacteria</taxon>
        <taxon>Pseudomonadati</taxon>
        <taxon>Pseudomonadota</taxon>
        <taxon>Gammaproteobacteria</taxon>
        <taxon>Thiotrichales</taxon>
        <taxon>Thiotrichaceae</taxon>
        <taxon>environmental samples</taxon>
    </lineage>
</organism>
<proteinExistence type="predicted"/>
<gene>
    <name evidence="1" type="ORF">HELGO_WM12321</name>
</gene>
<feature type="non-terminal residue" evidence="1">
    <location>
        <position position="42"/>
    </location>
</feature>